<accession>A0A485LYV8</accession>
<dbReference type="AlphaFoldDB" id="A0A485LYV8"/>
<proteinExistence type="predicted"/>
<reference evidence="1" key="1">
    <citation type="submission" date="2019-03" db="EMBL/GenBank/DDBJ databases">
        <authorList>
            <person name="Hao L."/>
        </authorList>
    </citation>
    <scope>NUCLEOTIDE SEQUENCE</scope>
</reference>
<dbReference type="EMBL" id="CAADRN010000168">
    <property type="protein sequence ID" value="VFU14408.1"/>
    <property type="molecule type" value="Genomic_DNA"/>
</dbReference>
<evidence type="ECO:0000313" key="1">
    <source>
        <dbReference type="EMBL" id="VFU14408.1"/>
    </source>
</evidence>
<name>A0A485LYV8_9ZZZZ</name>
<gene>
    <name evidence="1" type="ORF">SCFA_250001</name>
</gene>
<protein>
    <submittedName>
        <fullName evidence="1">Uncharacterized protein</fullName>
    </submittedName>
</protein>
<sequence length="123" mass="14003">MTLKTKGLVFTALLFLTLGVLFAPGRSSALETVPNVTPEMLSPDFWTAKLPDPESLIMGREAIEAFNRDILHTLPDLVYDLTSYPAFLDRNQLTELITRRPFPEEDRYSNGIKVDQAYYESLY</sequence>
<organism evidence="1">
    <name type="scientific">anaerobic digester metagenome</name>
    <dbReference type="NCBI Taxonomy" id="1263854"/>
    <lineage>
        <taxon>unclassified sequences</taxon>
        <taxon>metagenomes</taxon>
        <taxon>ecological metagenomes</taxon>
    </lineage>
</organism>